<evidence type="ECO:0000256" key="1">
    <source>
        <dbReference type="ARBA" id="ARBA00004191"/>
    </source>
</evidence>
<dbReference type="Proteomes" id="UP000622552">
    <property type="component" value="Unassembled WGS sequence"/>
</dbReference>
<dbReference type="PANTHER" id="PTHR31956:SF1">
    <property type="entry name" value="NON-SPECIFIC PHOSPHOLIPASE C1"/>
    <property type="match status" value="1"/>
</dbReference>
<dbReference type="Gene3D" id="2.60.120.260">
    <property type="entry name" value="Galactose-binding domain-like"/>
    <property type="match status" value="1"/>
</dbReference>
<proteinExistence type="inferred from homology"/>
<sequence>MDRRGFLRSAAGVTAAGTAFALLPDSLRRAMAMAAPTGGLEIIEHVVILTQENRSFDHYYGSMRGVRGFADPTAVTLPTGRSVFHQPDGTGYVLPYPVNDQFMQGTDHGWATGHQAWNQGRHDAWVARKGKRTMTTHRREALPFYYALADAFTICDAYHCSEMGPTNPNRTFLWTGKVGYEPGSTTVRATGNAPYGNAGHTGYTWTTYPERLQAAGKSWRVYQEWDNYTDNPIEFFKTFVDIAAKALAQTTYTKVEAFYGALLAATPSVQTTMLANLAAGVATLSAAERVLYDRGLRRERPDQVLAAFGADVAANQLPAVSWIVAPETRCEHPDWGPNSGAEFTKQLLDKLASNPTVWNKTVVFLNYDENDGFFDHIPPPVPPLVGDGSDGVTSVPVGDEIADDDNEPIGLGSRVPMIVVSPWSRGGNVCSQVFDHTSVLQFLEKWTQVAEPNISAWRRAVCGDLTATLDLTTATVAYPSLPTPVPTSGPAHTDPAPPPAQSLPAQESGTRPARPLPYSLFVSATVQAGSLKLDFSSTGGVGAHFYVYANAYRTDGPWRYTVGAGDVLSDTWAAGSPAGAYDYTAYGPNGFLRRFAGNRVTATTTGNANPEVTLRYAPAEGKIYLKMVNSGTKACTITVRANRYLTTGPWTYPLAAGATDERSWTTTASSNWYDLTATADTADGFTRRFAGHMENGQASTSDPTLGGAGSGTPGPLPATVAGFDSQETSGEDGRASNAVDGNPATIWHTAWSSGDAALPHEIRLDLGANHTVSGLNYLPRQDGGTHGRIGSYKVYLSTDGTTWGTAVTSGTFPNSATLKSVTFTPATARYVRLQALTEAGGGPWTSAAEITVLGT</sequence>
<protein>
    <recommendedName>
        <fullName evidence="3">phospholipase C</fullName>
        <ecNumber evidence="3">3.1.4.3</ecNumber>
    </recommendedName>
</protein>
<keyword evidence="11" id="KW-1185">Reference proteome</keyword>
<evidence type="ECO:0000256" key="7">
    <source>
        <dbReference type="ARBA" id="ARBA00048421"/>
    </source>
</evidence>
<feature type="domain" description="F5/8 type C" evidence="9">
    <location>
        <begin position="700"/>
        <end position="855"/>
    </location>
</feature>
<dbReference type="PANTHER" id="PTHR31956">
    <property type="entry name" value="NON-SPECIFIC PHOSPHOLIPASE C4-RELATED"/>
    <property type="match status" value="1"/>
</dbReference>
<dbReference type="InterPro" id="IPR017767">
    <property type="entry name" value="PC-PLC"/>
</dbReference>
<dbReference type="Pfam" id="PF04185">
    <property type="entry name" value="Phosphoesterase"/>
    <property type="match status" value="1"/>
</dbReference>
<evidence type="ECO:0000256" key="6">
    <source>
        <dbReference type="ARBA" id="ARBA00023026"/>
    </source>
</evidence>
<feature type="region of interest" description="Disordered" evidence="8">
    <location>
        <begin position="694"/>
        <end position="741"/>
    </location>
</feature>
<dbReference type="GO" id="GO:0034480">
    <property type="term" value="F:phosphatidylcholine phospholipase C activity"/>
    <property type="evidence" value="ECO:0007669"/>
    <property type="project" value="UniProtKB-EC"/>
</dbReference>
<dbReference type="RefSeq" id="WP_197002713.1">
    <property type="nucleotide sequence ID" value="NZ_BONS01000002.1"/>
</dbReference>
<keyword evidence="4" id="KW-0134">Cell wall</keyword>
<reference evidence="10" key="1">
    <citation type="submission" date="2020-11" db="EMBL/GenBank/DDBJ databases">
        <title>Sequencing the genomes of 1000 actinobacteria strains.</title>
        <authorList>
            <person name="Klenk H.-P."/>
        </authorList>
    </citation>
    <scope>NUCLEOTIDE SEQUENCE</scope>
    <source>
        <strain evidence="10">DSM 45356</strain>
    </source>
</reference>
<evidence type="ECO:0000256" key="3">
    <source>
        <dbReference type="ARBA" id="ARBA00012018"/>
    </source>
</evidence>
<accession>A0A8J7KNV9</accession>
<evidence type="ECO:0000313" key="11">
    <source>
        <dbReference type="Proteomes" id="UP000622552"/>
    </source>
</evidence>
<evidence type="ECO:0000256" key="5">
    <source>
        <dbReference type="ARBA" id="ARBA00022801"/>
    </source>
</evidence>
<dbReference type="SMART" id="SM00231">
    <property type="entry name" value="FA58C"/>
    <property type="match status" value="1"/>
</dbReference>
<evidence type="ECO:0000256" key="2">
    <source>
        <dbReference type="ARBA" id="ARBA00009717"/>
    </source>
</evidence>
<keyword evidence="5 10" id="KW-0378">Hydrolase</keyword>
<dbReference type="Pfam" id="PF05506">
    <property type="entry name" value="PLipase_C_C"/>
    <property type="match status" value="2"/>
</dbReference>
<dbReference type="InterPro" id="IPR008979">
    <property type="entry name" value="Galactose-bd-like_sf"/>
</dbReference>
<comment type="subcellular location">
    <subcellularLocation>
        <location evidence="1">Secreted</location>
        <location evidence="1">Cell wall</location>
    </subcellularLocation>
</comment>
<evidence type="ECO:0000256" key="8">
    <source>
        <dbReference type="SAM" id="MobiDB-lite"/>
    </source>
</evidence>
<dbReference type="PROSITE" id="PS51318">
    <property type="entry name" value="TAT"/>
    <property type="match status" value="1"/>
</dbReference>
<dbReference type="EC" id="3.1.4.3" evidence="3"/>
<dbReference type="Pfam" id="PF00754">
    <property type="entry name" value="F5_F8_type_C"/>
    <property type="match status" value="1"/>
</dbReference>
<dbReference type="InterPro" id="IPR008475">
    <property type="entry name" value="PLipase_C_C"/>
</dbReference>
<dbReference type="GO" id="GO:0016042">
    <property type="term" value="P:lipid catabolic process"/>
    <property type="evidence" value="ECO:0007669"/>
    <property type="project" value="InterPro"/>
</dbReference>
<evidence type="ECO:0000256" key="4">
    <source>
        <dbReference type="ARBA" id="ARBA00022512"/>
    </source>
</evidence>
<gene>
    <name evidence="10" type="ORF">IW245_001821</name>
</gene>
<dbReference type="Gene3D" id="3.40.720.10">
    <property type="entry name" value="Alkaline Phosphatase, subunit A"/>
    <property type="match status" value="2"/>
</dbReference>
<organism evidence="10 11">
    <name type="scientific">Longispora fulva</name>
    <dbReference type="NCBI Taxonomy" id="619741"/>
    <lineage>
        <taxon>Bacteria</taxon>
        <taxon>Bacillati</taxon>
        <taxon>Actinomycetota</taxon>
        <taxon>Actinomycetes</taxon>
        <taxon>Micromonosporales</taxon>
        <taxon>Micromonosporaceae</taxon>
        <taxon>Longispora</taxon>
    </lineage>
</organism>
<name>A0A8J7KNV9_9ACTN</name>
<dbReference type="InterPro" id="IPR000421">
    <property type="entry name" value="FA58C"/>
</dbReference>
<keyword evidence="6" id="KW-0843">Virulence</keyword>
<comment type="caution">
    <text evidence="10">The sequence shown here is derived from an EMBL/GenBank/DDBJ whole genome shotgun (WGS) entry which is preliminary data.</text>
</comment>
<evidence type="ECO:0000313" key="10">
    <source>
        <dbReference type="EMBL" id="MBG6135627.1"/>
    </source>
</evidence>
<keyword evidence="4" id="KW-0964">Secreted</keyword>
<dbReference type="PROSITE" id="PS50022">
    <property type="entry name" value="FA58C_3"/>
    <property type="match status" value="1"/>
</dbReference>
<dbReference type="AlphaFoldDB" id="A0A8J7KNV9"/>
<dbReference type="CDD" id="cd16014">
    <property type="entry name" value="PLC"/>
    <property type="match status" value="1"/>
</dbReference>
<dbReference type="EMBL" id="JADOUF010000001">
    <property type="protein sequence ID" value="MBG6135627.1"/>
    <property type="molecule type" value="Genomic_DNA"/>
</dbReference>
<dbReference type="SUPFAM" id="SSF49785">
    <property type="entry name" value="Galactose-binding domain-like"/>
    <property type="match status" value="1"/>
</dbReference>
<dbReference type="InterPro" id="IPR017850">
    <property type="entry name" value="Alkaline_phosphatase_core_sf"/>
</dbReference>
<comment type="similarity">
    <text evidence="2">Belongs to the bacterial phospholipase C family.</text>
</comment>
<dbReference type="InterPro" id="IPR007312">
    <property type="entry name" value="Phosphoesterase"/>
</dbReference>
<evidence type="ECO:0000259" key="9">
    <source>
        <dbReference type="PROSITE" id="PS50022"/>
    </source>
</evidence>
<comment type="catalytic activity">
    <reaction evidence="7">
        <text>a 1,2-diacyl-sn-glycero-3-phosphocholine + H2O = phosphocholine + a 1,2-diacyl-sn-glycerol + H(+)</text>
        <dbReference type="Rhea" id="RHEA:10604"/>
        <dbReference type="ChEBI" id="CHEBI:15377"/>
        <dbReference type="ChEBI" id="CHEBI:15378"/>
        <dbReference type="ChEBI" id="CHEBI:17815"/>
        <dbReference type="ChEBI" id="CHEBI:57643"/>
        <dbReference type="ChEBI" id="CHEBI:295975"/>
        <dbReference type="EC" id="3.1.4.3"/>
    </reaction>
    <physiologicalReaction direction="left-to-right" evidence="7">
        <dbReference type="Rhea" id="RHEA:10605"/>
    </physiologicalReaction>
</comment>
<dbReference type="NCBIfam" id="TIGR03396">
    <property type="entry name" value="PC_PLC"/>
    <property type="match status" value="1"/>
</dbReference>
<feature type="region of interest" description="Disordered" evidence="8">
    <location>
        <begin position="481"/>
        <end position="511"/>
    </location>
</feature>
<dbReference type="InterPro" id="IPR006311">
    <property type="entry name" value="TAT_signal"/>
</dbReference>